<evidence type="ECO:0000313" key="2">
    <source>
        <dbReference type="EMBL" id="ATG52710.1"/>
    </source>
</evidence>
<keyword evidence="1" id="KW-1133">Transmembrane helix</keyword>
<dbReference type="AlphaFoldDB" id="A0A291GRG9"/>
<dbReference type="Proteomes" id="UP000218165">
    <property type="component" value="Chromosome"/>
</dbReference>
<protein>
    <recommendedName>
        <fullName evidence="4">DUF3180 domain-containing protein</fullName>
    </recommendedName>
</protein>
<organism evidence="2 3">
    <name type="scientific">Brachybacterium vulturis</name>
    <dbReference type="NCBI Taxonomy" id="2017484"/>
    <lineage>
        <taxon>Bacteria</taxon>
        <taxon>Bacillati</taxon>
        <taxon>Actinomycetota</taxon>
        <taxon>Actinomycetes</taxon>
        <taxon>Micrococcales</taxon>
        <taxon>Dermabacteraceae</taxon>
        <taxon>Brachybacterium</taxon>
    </lineage>
</organism>
<feature type="transmembrane region" description="Helical" evidence="1">
    <location>
        <begin position="48"/>
        <end position="69"/>
    </location>
</feature>
<name>A0A291GRG9_9MICO</name>
<dbReference type="RefSeq" id="WP_096803820.1">
    <property type="nucleotide sequence ID" value="NZ_CP023563.1"/>
</dbReference>
<dbReference type="OrthoDB" id="4794332at2"/>
<proteinExistence type="predicted"/>
<keyword evidence="3" id="KW-1185">Reference proteome</keyword>
<dbReference type="KEGG" id="brz:CFK38_15130"/>
<accession>A0A291GRG9</accession>
<evidence type="ECO:0000313" key="3">
    <source>
        <dbReference type="Proteomes" id="UP000218165"/>
    </source>
</evidence>
<evidence type="ECO:0008006" key="4">
    <source>
        <dbReference type="Google" id="ProtNLM"/>
    </source>
</evidence>
<evidence type="ECO:0000256" key="1">
    <source>
        <dbReference type="SAM" id="Phobius"/>
    </source>
</evidence>
<keyword evidence="1" id="KW-0472">Membrane</keyword>
<feature type="transmembrane region" description="Helical" evidence="1">
    <location>
        <begin position="130"/>
        <end position="148"/>
    </location>
</feature>
<keyword evidence="1" id="KW-0812">Transmembrane</keyword>
<dbReference type="EMBL" id="CP023563">
    <property type="protein sequence ID" value="ATG52710.1"/>
    <property type="molecule type" value="Genomic_DNA"/>
</dbReference>
<reference evidence="3" key="1">
    <citation type="submission" date="2017-09" db="EMBL/GenBank/DDBJ databases">
        <title>Brachybacterium sp. VM2412.</title>
        <authorList>
            <person name="Tak E.J."/>
            <person name="Bae J.-W."/>
        </authorList>
    </citation>
    <scope>NUCLEOTIDE SEQUENCE [LARGE SCALE GENOMIC DNA]</scope>
    <source>
        <strain evidence="3">VM2412</strain>
    </source>
</reference>
<feature type="transmembrane region" description="Helical" evidence="1">
    <location>
        <begin position="98"/>
        <end position="118"/>
    </location>
</feature>
<gene>
    <name evidence="2" type="ORF">CFK38_15130</name>
</gene>
<sequence length="163" mass="16987">MSSEHAAGPTPLLPSLVAAAGVVLTVLAVVEAARTVPAADQARPMNELVLAAALALGGYSLTRVLQLLLRAQSRRRRRRAGAALPEVRRQLVDAHSLHAVWVIGVGASIALMGALGVWSLLDGRPSGLEPGWPLLLCGGAVALLAHLARQCTSRCWQEAGDAE</sequence>